<organism evidence="1 2">
    <name type="scientific">Didymella rabiei</name>
    <name type="common">Chickpea ascochyta blight fungus</name>
    <name type="synonym">Mycosphaerella rabiei</name>
    <dbReference type="NCBI Taxonomy" id="5454"/>
    <lineage>
        <taxon>Eukaryota</taxon>
        <taxon>Fungi</taxon>
        <taxon>Dikarya</taxon>
        <taxon>Ascomycota</taxon>
        <taxon>Pezizomycotina</taxon>
        <taxon>Dothideomycetes</taxon>
        <taxon>Pleosporomycetidae</taxon>
        <taxon>Pleosporales</taxon>
        <taxon>Pleosporineae</taxon>
        <taxon>Didymellaceae</taxon>
        <taxon>Ascochyta</taxon>
    </lineage>
</organism>
<accession>A0A163JND6</accession>
<sequence length="492" mass="54748">MSQASASVVTTKRQKALLTMKGYSSNWDCTRSNEEIQDKTELEEDERSPSCLDSLRSYITKCFTGTTSGNPALQLPVPSKDVAEKHMPSQAASKIAVLRPDKTGKYPCGQCSKTFSCIDPYIFHIQECHKAETPSDLLVSHYRSNNPEVKTVDRTSTPRVDTANLHSLTTLPHTVASSVASDKTLVKALHPGCFDQIAACKQTSQTIEVADAILNNSIDAVLSIEFCFATSKGVRSCRVLVLTQSDTVRLLQVPGPEIGLVLLFGENHRYNPYKYMEAIVQECEALFQSSDAVITTQVIRTVLAAVVRGRPNGISTKECFHFVYQVTLRDNANVTSLNTTFISGFANHLYENRVDIFAQGSGPAKVFEGLLTYTLKRRNPRPHMNTASTTIPVLVNGLVSAEYWNLQKRASIIIIESQKHGNLKRIHAETTEDNELYYTTKRVFRGSHEATCTPEIPSYEAKDGCYLYPESDPTTFTEHLHEYTGNLWTISR</sequence>
<proteinExistence type="predicted"/>
<keyword evidence="2" id="KW-1185">Reference proteome</keyword>
<evidence type="ECO:0000313" key="1">
    <source>
        <dbReference type="EMBL" id="KZM26471.1"/>
    </source>
</evidence>
<dbReference type="InterPro" id="IPR013087">
    <property type="entry name" value="Znf_C2H2_type"/>
</dbReference>
<dbReference type="EMBL" id="JYNV01000103">
    <property type="protein sequence ID" value="KZM26471.1"/>
    <property type="molecule type" value="Genomic_DNA"/>
</dbReference>
<protein>
    <submittedName>
        <fullName evidence="1">Uncharacterized protein</fullName>
    </submittedName>
</protein>
<comment type="caution">
    <text evidence="1">The sequence shown here is derived from an EMBL/GenBank/DDBJ whole genome shotgun (WGS) entry which is preliminary data.</text>
</comment>
<dbReference type="PROSITE" id="PS50157">
    <property type="entry name" value="ZINC_FINGER_C2H2_2"/>
    <property type="match status" value="1"/>
</dbReference>
<dbReference type="Proteomes" id="UP000076837">
    <property type="component" value="Unassembled WGS sequence"/>
</dbReference>
<evidence type="ECO:0000313" key="2">
    <source>
        <dbReference type="Proteomes" id="UP000076837"/>
    </source>
</evidence>
<name>A0A163JND6_DIDRA</name>
<reference evidence="1 2" key="1">
    <citation type="journal article" date="2016" name="Sci. Rep.">
        <title>Draft genome sequencing and secretome analysis of fungal phytopathogen Ascochyta rabiei provides insight into the necrotrophic effector repertoire.</title>
        <authorList>
            <person name="Verma S."/>
            <person name="Gazara R.K."/>
            <person name="Nizam S."/>
            <person name="Parween S."/>
            <person name="Chattopadhyay D."/>
            <person name="Verma P.K."/>
        </authorList>
    </citation>
    <scope>NUCLEOTIDE SEQUENCE [LARGE SCALE GENOMIC DNA]</scope>
    <source>
        <strain evidence="1 2">ArDII</strain>
    </source>
</reference>
<dbReference type="AlphaFoldDB" id="A0A163JND6"/>
<dbReference type="PROSITE" id="PS00028">
    <property type="entry name" value="ZINC_FINGER_C2H2_1"/>
    <property type="match status" value="1"/>
</dbReference>
<gene>
    <name evidence="1" type="ORF">ST47_g2226</name>
</gene>